<dbReference type="Gene3D" id="3.40.50.300">
    <property type="entry name" value="P-loop containing nucleotide triphosphate hydrolases"/>
    <property type="match status" value="2"/>
</dbReference>
<feature type="domain" description="ABC transporter" evidence="4">
    <location>
        <begin position="2"/>
        <end position="255"/>
    </location>
</feature>
<feature type="domain" description="ABC transporter" evidence="4">
    <location>
        <begin position="346"/>
        <end position="552"/>
    </location>
</feature>
<feature type="coiled-coil region" evidence="3">
    <location>
        <begin position="84"/>
        <end position="111"/>
    </location>
</feature>
<dbReference type="RefSeq" id="WP_091089245.1">
    <property type="nucleotide sequence ID" value="NZ_FMHT01000003.1"/>
</dbReference>
<dbReference type="AlphaFoldDB" id="A0A1C6T3Q2"/>
<dbReference type="OrthoDB" id="4500804at2"/>
<dbReference type="Proteomes" id="UP000199699">
    <property type="component" value="Unassembled WGS sequence"/>
</dbReference>
<dbReference type="GO" id="GO:0005524">
    <property type="term" value="F:ATP binding"/>
    <property type="evidence" value="ECO:0007669"/>
    <property type="project" value="UniProtKB-KW"/>
</dbReference>
<dbReference type="InterPro" id="IPR003593">
    <property type="entry name" value="AAA+_ATPase"/>
</dbReference>
<dbReference type="SMART" id="SM00382">
    <property type="entry name" value="AAA"/>
    <property type="match status" value="2"/>
</dbReference>
<dbReference type="SUPFAM" id="SSF52540">
    <property type="entry name" value="P-loop containing nucleoside triphosphate hydrolases"/>
    <property type="match status" value="2"/>
</dbReference>
<organism evidence="5 6">
    <name type="scientific">Micromonospora nigra</name>
    <dbReference type="NCBI Taxonomy" id="145857"/>
    <lineage>
        <taxon>Bacteria</taxon>
        <taxon>Bacillati</taxon>
        <taxon>Actinomycetota</taxon>
        <taxon>Actinomycetes</taxon>
        <taxon>Micromonosporales</taxon>
        <taxon>Micromonosporaceae</taxon>
        <taxon>Micromonospora</taxon>
    </lineage>
</organism>
<dbReference type="STRING" id="145857.GA0070616_5461"/>
<dbReference type="PANTHER" id="PTHR42855:SF2">
    <property type="entry name" value="DRUG RESISTANCE ABC TRANSPORTER,ATP-BINDING PROTEIN"/>
    <property type="match status" value="1"/>
</dbReference>
<evidence type="ECO:0000256" key="2">
    <source>
        <dbReference type="ARBA" id="ARBA00022840"/>
    </source>
</evidence>
<dbReference type="EMBL" id="FMHT01000003">
    <property type="protein sequence ID" value="SCL36337.1"/>
    <property type="molecule type" value="Genomic_DNA"/>
</dbReference>
<evidence type="ECO:0000313" key="6">
    <source>
        <dbReference type="Proteomes" id="UP000199699"/>
    </source>
</evidence>
<dbReference type="InterPro" id="IPR027417">
    <property type="entry name" value="P-loop_NTPase"/>
</dbReference>
<keyword evidence="1" id="KW-0547">Nucleotide-binding</keyword>
<dbReference type="PROSITE" id="PS50893">
    <property type="entry name" value="ABC_TRANSPORTER_2"/>
    <property type="match status" value="2"/>
</dbReference>
<dbReference type="InterPro" id="IPR003439">
    <property type="entry name" value="ABC_transporter-like_ATP-bd"/>
</dbReference>
<keyword evidence="3" id="KW-0175">Coiled coil</keyword>
<evidence type="ECO:0000256" key="3">
    <source>
        <dbReference type="SAM" id="Coils"/>
    </source>
</evidence>
<gene>
    <name evidence="5" type="ORF">GA0070616_5461</name>
</gene>
<sequence length="560" mass="60807">MLKATSVCKQYDGEPLFSGLDIVCNPGDRVGLVGPNGVGKSTLLRVLSGQEAPTRGHVALAPGTRVGHVTQQVPDPTATVGDLLADALGELHDLEQLLRRLERQMSAGDTAAVAAYGQAQDRWTTLDGWRARARLDDVRQRLGVDHLDDDTPLAQVSGGEQARLTLARALLDNPDLLVLDEPTNHLDADGIDWLGRWLAGFPGAVLAVSHDRAFLDRVATRIVELDGIHDEPQTYPGGWSAYRAEKARRWERLLLDYEAQQKDHQRWLADIARTKEQARGVEESVRTGLGADQTRRYAKKVARKAKARERRLRRQMESVRWIARPQTRPPLSLAFPQHTTTADEVLHLRGVGVDAGGRTLLDGLDLTIGGGERILLAGPNGCGKTTLLRVLAGERPPDRGAVTAGGPVALLPQTHDTLRTDVTVRDFFRSRVPVYADDAEALLAAHLFGPRQWDARLRTLSAGQLRRLLLAVLVNSPAQVLLLDEPTNYLDVDALEVVEEALRQFRGTLVLVSHDTWFASAVGVTRRWRVVDGGVLDEPVAVPGGGVADGGVAGGAADVG</sequence>
<dbReference type="PROSITE" id="PS00211">
    <property type="entry name" value="ABC_TRANSPORTER_1"/>
    <property type="match status" value="2"/>
</dbReference>
<reference evidence="5 6" key="1">
    <citation type="submission" date="2016-06" db="EMBL/GenBank/DDBJ databases">
        <authorList>
            <person name="Kjaerup R.B."/>
            <person name="Dalgaard T.S."/>
            <person name="Juul-Madsen H.R."/>
        </authorList>
    </citation>
    <scope>NUCLEOTIDE SEQUENCE [LARGE SCALE GENOMIC DNA]</scope>
    <source>
        <strain evidence="5 6">DSM 43818</strain>
    </source>
</reference>
<dbReference type="PANTHER" id="PTHR42855">
    <property type="entry name" value="ABC TRANSPORTER ATP-BINDING SUBUNIT"/>
    <property type="match status" value="1"/>
</dbReference>
<accession>A0A1C6T3Q2</accession>
<dbReference type="Pfam" id="PF00005">
    <property type="entry name" value="ABC_tran"/>
    <property type="match status" value="2"/>
</dbReference>
<evidence type="ECO:0000313" key="5">
    <source>
        <dbReference type="EMBL" id="SCL36337.1"/>
    </source>
</evidence>
<keyword evidence="6" id="KW-1185">Reference proteome</keyword>
<keyword evidence="2 5" id="KW-0067">ATP-binding</keyword>
<dbReference type="CDD" id="cd03221">
    <property type="entry name" value="ABCF_EF-3"/>
    <property type="match status" value="1"/>
</dbReference>
<evidence type="ECO:0000259" key="4">
    <source>
        <dbReference type="PROSITE" id="PS50893"/>
    </source>
</evidence>
<dbReference type="InterPro" id="IPR017871">
    <property type="entry name" value="ABC_transporter-like_CS"/>
</dbReference>
<dbReference type="FunFam" id="3.40.50.300:FF:000011">
    <property type="entry name" value="Putative ABC transporter ATP-binding component"/>
    <property type="match status" value="1"/>
</dbReference>
<proteinExistence type="predicted"/>
<dbReference type="InterPro" id="IPR051309">
    <property type="entry name" value="ABCF_ATPase"/>
</dbReference>
<protein>
    <submittedName>
        <fullName evidence="5">Macrolide transport system ATP-binding/permease protein</fullName>
    </submittedName>
</protein>
<dbReference type="GO" id="GO:0016887">
    <property type="term" value="F:ATP hydrolysis activity"/>
    <property type="evidence" value="ECO:0007669"/>
    <property type="project" value="InterPro"/>
</dbReference>
<evidence type="ECO:0000256" key="1">
    <source>
        <dbReference type="ARBA" id="ARBA00022741"/>
    </source>
</evidence>
<name>A0A1C6T3Q2_9ACTN</name>